<keyword evidence="3" id="KW-1185">Reference proteome</keyword>
<dbReference type="Pfam" id="PF10825">
    <property type="entry name" value="DUF2752"/>
    <property type="match status" value="1"/>
</dbReference>
<dbReference type="Proteomes" id="UP001597229">
    <property type="component" value="Unassembled WGS sequence"/>
</dbReference>
<dbReference type="EMBL" id="JBHTLX010000016">
    <property type="protein sequence ID" value="MFD1248355.1"/>
    <property type="molecule type" value="Genomic_DNA"/>
</dbReference>
<reference evidence="3" key="1">
    <citation type="journal article" date="2019" name="Int. J. Syst. Evol. Microbiol.">
        <title>The Global Catalogue of Microorganisms (GCM) 10K type strain sequencing project: providing services to taxonomists for standard genome sequencing and annotation.</title>
        <authorList>
            <consortium name="The Broad Institute Genomics Platform"/>
            <consortium name="The Broad Institute Genome Sequencing Center for Infectious Disease"/>
            <person name="Wu L."/>
            <person name="Ma J."/>
        </authorList>
    </citation>
    <scope>NUCLEOTIDE SEQUENCE [LARGE SCALE GENOMIC DNA]</scope>
    <source>
        <strain evidence="3">CCUG 52478</strain>
    </source>
</reference>
<accession>A0ABW3W0I7</accession>
<sequence>MTLAAQAVRDAGATSRRRRMLAPLLVVGGVTAATVALHLRDPHQHGSWGLCPSAALGIYCPGCGGLRAVNDLSNLHVADAASSNLLFVASIPLLVWIFWRWSAGRWTGRAWDPDSRTVARWSAVMLVLMVAFAVVRNTSFGAWLAP</sequence>
<feature type="transmembrane region" description="Helical" evidence="1">
    <location>
        <begin position="81"/>
        <end position="102"/>
    </location>
</feature>
<evidence type="ECO:0000313" key="2">
    <source>
        <dbReference type="EMBL" id="MFD1248355.1"/>
    </source>
</evidence>
<keyword evidence="1" id="KW-0812">Transmembrane</keyword>
<comment type="caution">
    <text evidence="2">The sequence shown here is derived from an EMBL/GenBank/DDBJ whole genome shotgun (WGS) entry which is preliminary data.</text>
</comment>
<organism evidence="2 3">
    <name type="scientific">Nocardioides ginsengisoli</name>
    <dbReference type="NCBI Taxonomy" id="363868"/>
    <lineage>
        <taxon>Bacteria</taxon>
        <taxon>Bacillati</taxon>
        <taxon>Actinomycetota</taxon>
        <taxon>Actinomycetes</taxon>
        <taxon>Propionibacteriales</taxon>
        <taxon>Nocardioidaceae</taxon>
        <taxon>Nocardioides</taxon>
    </lineage>
</organism>
<keyword evidence="1" id="KW-0472">Membrane</keyword>
<evidence type="ECO:0000256" key="1">
    <source>
        <dbReference type="SAM" id="Phobius"/>
    </source>
</evidence>
<feature type="transmembrane region" description="Helical" evidence="1">
    <location>
        <begin position="123"/>
        <end position="145"/>
    </location>
</feature>
<proteinExistence type="predicted"/>
<dbReference type="InterPro" id="IPR021215">
    <property type="entry name" value="DUF2752"/>
</dbReference>
<dbReference type="RefSeq" id="WP_367917869.1">
    <property type="nucleotide sequence ID" value="NZ_BAABAC010000006.1"/>
</dbReference>
<evidence type="ECO:0000313" key="3">
    <source>
        <dbReference type="Proteomes" id="UP001597229"/>
    </source>
</evidence>
<name>A0ABW3W0I7_9ACTN</name>
<gene>
    <name evidence="2" type="ORF">ACFQ3F_11215</name>
</gene>
<keyword evidence="1" id="KW-1133">Transmembrane helix</keyword>
<protein>
    <submittedName>
        <fullName evidence="2">DUF2752 domain-containing protein</fullName>
    </submittedName>
</protein>
<feature type="transmembrane region" description="Helical" evidence="1">
    <location>
        <begin position="21"/>
        <end position="39"/>
    </location>
</feature>